<keyword evidence="6" id="KW-0560">Oxidoreductase</keyword>
<evidence type="ECO:0000256" key="9">
    <source>
        <dbReference type="ARBA" id="ARBA00038963"/>
    </source>
</evidence>
<keyword evidence="5" id="KW-0809">Transit peptide</keyword>
<evidence type="ECO:0000313" key="12">
    <source>
        <dbReference type="EMBL" id="GAA1976603.1"/>
    </source>
</evidence>
<keyword evidence="8" id="KW-0275">Fatty acid biosynthesis</keyword>
<dbReference type="CDD" id="cd08292">
    <property type="entry name" value="ETR_like_2"/>
    <property type="match status" value="1"/>
</dbReference>
<name>A0ABN2RXB2_9MICO</name>
<dbReference type="InterPro" id="IPR051034">
    <property type="entry name" value="Mito_Enoyl-ACP_Reductase"/>
</dbReference>
<evidence type="ECO:0000256" key="10">
    <source>
        <dbReference type="ARBA" id="ARBA00048843"/>
    </source>
</evidence>
<evidence type="ECO:0000256" key="6">
    <source>
        <dbReference type="ARBA" id="ARBA00023002"/>
    </source>
</evidence>
<accession>A0ABN2RXB2</accession>
<sequence length="332" mass="34152">MRALIHSTFGDPTEVLEVAERPLPEPGTGQVRVRTLLSPIHNHDLWTIRGTYGFKPELPAASGTEAVGVVDALGDGVDGLQVGQRVTGGAFGAWSEYFLAKAAGLVPVPDAIDDETAAQLISMPFSALALLDSLDVQPGDWIAQNTANGAVGKLVAQFAPARGIRVLGLVRRDAGVDELAALGIRDVVSTEGANWRDRAAEILGGAEPRAAVDSVGGKAAGELLSLLGEGGTLVSFGAMGSSTLEISSGDLIFKNATVKGFWGSTVSRTMDAAKRGALIGELLQRIGSGEVSLPVEAVYPFEEARAAAAASAVPGRAGKILLRFGASDANSS</sequence>
<dbReference type="InterPro" id="IPR013149">
    <property type="entry name" value="ADH-like_C"/>
</dbReference>
<proteinExistence type="inferred from homology"/>
<dbReference type="Proteomes" id="UP001500326">
    <property type="component" value="Unassembled WGS sequence"/>
</dbReference>
<dbReference type="EMBL" id="BAAAOH010000001">
    <property type="protein sequence ID" value="GAA1976603.1"/>
    <property type="molecule type" value="Genomic_DNA"/>
</dbReference>
<evidence type="ECO:0000256" key="5">
    <source>
        <dbReference type="ARBA" id="ARBA00022946"/>
    </source>
</evidence>
<evidence type="ECO:0000256" key="8">
    <source>
        <dbReference type="ARBA" id="ARBA00023160"/>
    </source>
</evidence>
<comment type="similarity">
    <text evidence="1">Belongs to the zinc-containing alcohol dehydrogenase family. Quinone oxidoreductase subfamily.</text>
</comment>
<dbReference type="RefSeq" id="WP_344058550.1">
    <property type="nucleotide sequence ID" value="NZ_BAAAOH010000001.1"/>
</dbReference>
<dbReference type="InterPro" id="IPR011032">
    <property type="entry name" value="GroES-like_sf"/>
</dbReference>
<dbReference type="SUPFAM" id="SSF51735">
    <property type="entry name" value="NAD(P)-binding Rossmann-fold domains"/>
    <property type="match status" value="1"/>
</dbReference>
<evidence type="ECO:0000256" key="3">
    <source>
        <dbReference type="ARBA" id="ARBA00022832"/>
    </source>
</evidence>
<dbReference type="SUPFAM" id="SSF50129">
    <property type="entry name" value="GroES-like"/>
    <property type="match status" value="1"/>
</dbReference>
<dbReference type="SMART" id="SM00829">
    <property type="entry name" value="PKS_ER"/>
    <property type="match status" value="1"/>
</dbReference>
<evidence type="ECO:0000256" key="4">
    <source>
        <dbReference type="ARBA" id="ARBA00022857"/>
    </source>
</evidence>
<keyword evidence="13" id="KW-1185">Reference proteome</keyword>
<dbReference type="Gene3D" id="3.40.50.720">
    <property type="entry name" value="NAD(P)-binding Rossmann-like Domain"/>
    <property type="match status" value="1"/>
</dbReference>
<reference evidence="12 13" key="1">
    <citation type="journal article" date="2019" name="Int. J. Syst. Evol. Microbiol.">
        <title>The Global Catalogue of Microorganisms (GCM) 10K type strain sequencing project: providing services to taxonomists for standard genome sequencing and annotation.</title>
        <authorList>
            <consortium name="The Broad Institute Genomics Platform"/>
            <consortium name="The Broad Institute Genome Sequencing Center for Infectious Disease"/>
            <person name="Wu L."/>
            <person name="Ma J."/>
        </authorList>
    </citation>
    <scope>NUCLEOTIDE SEQUENCE [LARGE SCALE GENOMIC DNA]</scope>
    <source>
        <strain evidence="12 13">JCM 14902</strain>
    </source>
</reference>
<keyword evidence="2" id="KW-0444">Lipid biosynthesis</keyword>
<feature type="domain" description="Enoyl reductase (ER)" evidence="11">
    <location>
        <begin position="10"/>
        <end position="322"/>
    </location>
</feature>
<keyword evidence="7" id="KW-0443">Lipid metabolism</keyword>
<dbReference type="PANTHER" id="PTHR43981:SF2">
    <property type="entry name" value="ENOYL-[ACYL-CARRIER-PROTEIN] REDUCTASE, MITOCHONDRIAL"/>
    <property type="match status" value="1"/>
</dbReference>
<comment type="caution">
    <text evidence="12">The sequence shown here is derived from an EMBL/GenBank/DDBJ whole genome shotgun (WGS) entry which is preliminary data.</text>
</comment>
<evidence type="ECO:0000313" key="13">
    <source>
        <dbReference type="Proteomes" id="UP001500326"/>
    </source>
</evidence>
<dbReference type="InterPro" id="IPR020843">
    <property type="entry name" value="ER"/>
</dbReference>
<dbReference type="PANTHER" id="PTHR43981">
    <property type="entry name" value="ENOYL-[ACYL-CARRIER-PROTEIN] REDUCTASE, MITOCHONDRIAL"/>
    <property type="match status" value="1"/>
</dbReference>
<keyword evidence="3" id="KW-0276">Fatty acid metabolism</keyword>
<dbReference type="Pfam" id="PF08240">
    <property type="entry name" value="ADH_N"/>
    <property type="match status" value="1"/>
</dbReference>
<dbReference type="InterPro" id="IPR036291">
    <property type="entry name" value="NAD(P)-bd_dom_sf"/>
</dbReference>
<keyword evidence="4" id="KW-0521">NADP</keyword>
<dbReference type="Pfam" id="PF00107">
    <property type="entry name" value="ADH_zinc_N"/>
    <property type="match status" value="1"/>
</dbReference>
<evidence type="ECO:0000256" key="7">
    <source>
        <dbReference type="ARBA" id="ARBA00023098"/>
    </source>
</evidence>
<gene>
    <name evidence="12" type="ORF">GCM10009777_06920</name>
</gene>
<evidence type="ECO:0000256" key="2">
    <source>
        <dbReference type="ARBA" id="ARBA00022516"/>
    </source>
</evidence>
<organism evidence="12 13">
    <name type="scientific">Microbacterium pumilum</name>
    <dbReference type="NCBI Taxonomy" id="344165"/>
    <lineage>
        <taxon>Bacteria</taxon>
        <taxon>Bacillati</taxon>
        <taxon>Actinomycetota</taxon>
        <taxon>Actinomycetes</taxon>
        <taxon>Micrococcales</taxon>
        <taxon>Microbacteriaceae</taxon>
        <taxon>Microbacterium</taxon>
    </lineage>
</organism>
<protein>
    <recommendedName>
        <fullName evidence="9">enoyl-[acyl-carrier-protein] reductase</fullName>
        <ecNumber evidence="9">1.3.1.104</ecNumber>
    </recommendedName>
</protein>
<dbReference type="EC" id="1.3.1.104" evidence="9"/>
<evidence type="ECO:0000259" key="11">
    <source>
        <dbReference type="SMART" id="SM00829"/>
    </source>
</evidence>
<dbReference type="Gene3D" id="3.90.180.10">
    <property type="entry name" value="Medium-chain alcohol dehydrogenases, catalytic domain"/>
    <property type="match status" value="1"/>
</dbReference>
<comment type="catalytic activity">
    <reaction evidence="10">
        <text>a 2,3-saturated acyl-[ACP] + NADP(+) = a (2E)-enoyl-[ACP] + NADPH + H(+)</text>
        <dbReference type="Rhea" id="RHEA:22564"/>
        <dbReference type="Rhea" id="RHEA-COMP:9925"/>
        <dbReference type="Rhea" id="RHEA-COMP:9926"/>
        <dbReference type="ChEBI" id="CHEBI:15378"/>
        <dbReference type="ChEBI" id="CHEBI:57783"/>
        <dbReference type="ChEBI" id="CHEBI:58349"/>
        <dbReference type="ChEBI" id="CHEBI:78784"/>
        <dbReference type="ChEBI" id="CHEBI:78785"/>
        <dbReference type="EC" id="1.3.1.104"/>
    </reaction>
</comment>
<dbReference type="InterPro" id="IPR013154">
    <property type="entry name" value="ADH-like_N"/>
</dbReference>
<evidence type="ECO:0000256" key="1">
    <source>
        <dbReference type="ARBA" id="ARBA00010371"/>
    </source>
</evidence>